<name>A0ACA9QJI7_9GLOM</name>
<comment type="caution">
    <text evidence="1">The sequence shown here is derived from an EMBL/GenBank/DDBJ whole genome shotgun (WGS) entry which is preliminary data.</text>
</comment>
<proteinExistence type="predicted"/>
<organism evidence="1 2">
    <name type="scientific">Racocetra persica</name>
    <dbReference type="NCBI Taxonomy" id="160502"/>
    <lineage>
        <taxon>Eukaryota</taxon>
        <taxon>Fungi</taxon>
        <taxon>Fungi incertae sedis</taxon>
        <taxon>Mucoromycota</taxon>
        <taxon>Glomeromycotina</taxon>
        <taxon>Glomeromycetes</taxon>
        <taxon>Diversisporales</taxon>
        <taxon>Gigasporaceae</taxon>
        <taxon>Racocetra</taxon>
    </lineage>
</organism>
<protein>
    <submittedName>
        <fullName evidence="1">17904_t:CDS:1</fullName>
    </submittedName>
</protein>
<dbReference type="EMBL" id="CAJVQC010032447">
    <property type="protein sequence ID" value="CAG8751166.1"/>
    <property type="molecule type" value="Genomic_DNA"/>
</dbReference>
<dbReference type="Proteomes" id="UP000789920">
    <property type="component" value="Unassembled WGS sequence"/>
</dbReference>
<reference evidence="1" key="1">
    <citation type="submission" date="2021-06" db="EMBL/GenBank/DDBJ databases">
        <authorList>
            <person name="Kallberg Y."/>
            <person name="Tangrot J."/>
            <person name="Rosling A."/>
        </authorList>
    </citation>
    <scope>NUCLEOTIDE SEQUENCE</scope>
    <source>
        <strain evidence="1">MA461A</strain>
    </source>
</reference>
<sequence>NVETWWQPEEKDCKDDQEWENNWYNDTEECEVFMIKVENSDSEEETIKLEPEDYSPALRFFNNGVPGLGLLTSPFPNPRESTRRRFIIEEYRRELEYRELVLEVLESDDESTQSRDMVTPSETESENGKENANPKTDKEGDDEFWYCHDDDETVITQEEEDGCREISEEKEVFMIKMENKDEQKEGIEVENILPGSSERILTKSIAKRGPKKDLSCVLPPNRTRTLHSGNNKQRQDHILDRAIRIPTYGTHPEESVDFKRIDHGWCPTRASTKRVFSSNRNRLRLYRTNKR</sequence>
<accession>A0ACA9QJI7</accession>
<evidence type="ECO:0000313" key="2">
    <source>
        <dbReference type="Proteomes" id="UP000789920"/>
    </source>
</evidence>
<feature type="non-terminal residue" evidence="1">
    <location>
        <position position="1"/>
    </location>
</feature>
<evidence type="ECO:0000313" key="1">
    <source>
        <dbReference type="EMBL" id="CAG8751166.1"/>
    </source>
</evidence>
<keyword evidence="2" id="KW-1185">Reference proteome</keyword>
<gene>
    <name evidence="1" type="ORF">RPERSI_LOCUS14199</name>
</gene>